<evidence type="ECO:0000259" key="1">
    <source>
        <dbReference type="Pfam" id="PF06119"/>
    </source>
</evidence>
<name>A0A0P1IMT0_9RHOB</name>
<dbReference type="InterPro" id="IPR018511">
    <property type="entry name" value="Hemolysin-typ_Ca-bd_CS"/>
</dbReference>
<gene>
    <name evidence="3" type="primary">prtC_2</name>
    <name evidence="3" type="ORF">TA5114_00766</name>
</gene>
<keyword evidence="3" id="KW-0378">Hydrolase</keyword>
<dbReference type="InterPro" id="IPR036844">
    <property type="entry name" value="Hint_dom_sf"/>
</dbReference>
<dbReference type="InterPro" id="IPR001343">
    <property type="entry name" value="Hemolysn_Ca-bd"/>
</dbReference>
<dbReference type="Gene3D" id="2.150.10.10">
    <property type="entry name" value="Serralysin-like metalloprotease, C-terminal"/>
    <property type="match status" value="1"/>
</dbReference>
<feature type="domain" description="NIDO" evidence="1">
    <location>
        <begin position="113"/>
        <end position="210"/>
    </location>
</feature>
<dbReference type="Pfam" id="PF06119">
    <property type="entry name" value="NIDO"/>
    <property type="match status" value="2"/>
</dbReference>
<dbReference type="InterPro" id="IPR028992">
    <property type="entry name" value="Hedgehog/Intein_dom"/>
</dbReference>
<reference evidence="4" key="1">
    <citation type="submission" date="2015-09" db="EMBL/GenBank/DDBJ databases">
        <authorList>
            <person name="Rodrigo-Torres Lidia"/>
            <person name="Arahal R.David."/>
        </authorList>
    </citation>
    <scope>NUCLEOTIDE SEQUENCE [LARGE SCALE GENOMIC DNA]</scope>
    <source>
        <strain evidence="4">CECT 5114</strain>
    </source>
</reference>
<accession>A0A0P1IMT0</accession>
<evidence type="ECO:0000313" key="4">
    <source>
        <dbReference type="Proteomes" id="UP000051184"/>
    </source>
</evidence>
<dbReference type="RefSeq" id="WP_058316725.1">
    <property type="nucleotide sequence ID" value="NZ_CYTO01000024.1"/>
</dbReference>
<dbReference type="Pfam" id="PF13403">
    <property type="entry name" value="Hint_2"/>
    <property type="match status" value="1"/>
</dbReference>
<dbReference type="PROSITE" id="PS00330">
    <property type="entry name" value="HEMOLYSIN_CALCIUM"/>
    <property type="match status" value="2"/>
</dbReference>
<dbReference type="GO" id="GO:0005509">
    <property type="term" value="F:calcium ion binding"/>
    <property type="evidence" value="ECO:0007669"/>
    <property type="project" value="InterPro"/>
</dbReference>
<dbReference type="InterPro" id="IPR051495">
    <property type="entry name" value="Epithelial_Barrier/Signaling"/>
</dbReference>
<sequence length="596" mass="63727">MPTMNSGLGGPAGYGENVYSTSPKAAGNNDDGSIEIDLTSVFGDAGINFFGTYYQSLYLNSNGLITFEGPQTAYTPSGISGLSEPAIAPFWSDVDVNKGGEIYWDIDEESGQITITWDDVAPYRNASTAGTNSFQVVITSTGDGNFTVEYIYENIDWTNGYTGDATVGVTDGGDNDFELEGSGDGSILNTFEGNDFDVGQDDGVWSFGVRDGEPDYRDYVVEGTDSGEVIDASFVDEDGDRVDNADHFDDSNNDEIAAGGGNDSVLAGLGDDTIRGDAGDDTLLGEAGNDILDGGVGDDSLVGGAGNDTFVYQPGDGHDTIADFGTDTAGDNADNIDLSGFYDSMVELRADLDDDGILNQSNSIENGGDVDYSNNDQFSDNDSLTFTNVDRRDFTEDNTGVVCFTKGAMITTSKGDVPIETLHVGDLVQTRDNGLQPILWIGCRRLGRKKLLERPDLKPVRIAPRLIGTSEPLLVSPQHGMLLSVDGEEKLIRAKHLAALDGGQARVAEGQREVVYFHILLEDHQIIFANGAPSESFYPGSQALGSLKTAARREVFTLFPELQNFSAAKGYGTQSRDFMKRKSLPDTLRAFAVAGH</sequence>
<dbReference type="SUPFAM" id="SSF51294">
    <property type="entry name" value="Hedgehog/intein (Hint) domain"/>
    <property type="match status" value="1"/>
</dbReference>
<dbReference type="PANTHER" id="PTHR13802:SF64">
    <property type="entry name" value="DENDRITE EXTENSION DEFECTIVE PROTEIN 1"/>
    <property type="match status" value="1"/>
</dbReference>
<dbReference type="SUPFAM" id="SSF51120">
    <property type="entry name" value="beta-Roll"/>
    <property type="match status" value="1"/>
</dbReference>
<feature type="domain" description="Hedgehog/Intein (Hint)" evidence="2">
    <location>
        <begin position="402"/>
        <end position="540"/>
    </location>
</feature>
<dbReference type="InterPro" id="IPR003886">
    <property type="entry name" value="NIDO_dom"/>
</dbReference>
<dbReference type="Gene3D" id="2.170.16.10">
    <property type="entry name" value="Hedgehog/Intein (Hint) domain"/>
    <property type="match status" value="1"/>
</dbReference>
<dbReference type="PRINTS" id="PR00313">
    <property type="entry name" value="CABNDNGRPT"/>
</dbReference>
<feature type="domain" description="NIDO" evidence="1">
    <location>
        <begin position="56"/>
        <end position="110"/>
    </location>
</feature>
<organism evidence="3 4">
    <name type="scientific">Cognatishimia activa</name>
    <dbReference type="NCBI Taxonomy" id="1715691"/>
    <lineage>
        <taxon>Bacteria</taxon>
        <taxon>Pseudomonadati</taxon>
        <taxon>Pseudomonadota</taxon>
        <taxon>Alphaproteobacteria</taxon>
        <taxon>Rhodobacterales</taxon>
        <taxon>Paracoccaceae</taxon>
        <taxon>Cognatishimia</taxon>
    </lineage>
</organism>
<dbReference type="EMBL" id="CYUE01000006">
    <property type="protein sequence ID" value="CUK24977.1"/>
    <property type="molecule type" value="Genomic_DNA"/>
</dbReference>
<dbReference type="GO" id="GO:0016787">
    <property type="term" value="F:hydrolase activity"/>
    <property type="evidence" value="ECO:0007669"/>
    <property type="project" value="UniProtKB-KW"/>
</dbReference>
<dbReference type="AlphaFoldDB" id="A0A0P1IMT0"/>
<dbReference type="Pfam" id="PF00353">
    <property type="entry name" value="HemolysinCabind"/>
    <property type="match status" value="1"/>
</dbReference>
<evidence type="ECO:0000313" key="3">
    <source>
        <dbReference type="EMBL" id="CUK24977.1"/>
    </source>
</evidence>
<keyword evidence="4" id="KW-1185">Reference proteome</keyword>
<evidence type="ECO:0000259" key="2">
    <source>
        <dbReference type="Pfam" id="PF13403"/>
    </source>
</evidence>
<dbReference type="STRING" id="1715691.TA5113_02414"/>
<protein>
    <submittedName>
        <fullName evidence="3">Serralysin C</fullName>
        <ecNumber evidence="3">3.4.24.40</ecNumber>
    </submittedName>
</protein>
<dbReference type="InterPro" id="IPR011049">
    <property type="entry name" value="Serralysin-like_metalloprot_C"/>
</dbReference>
<dbReference type="Proteomes" id="UP000051184">
    <property type="component" value="Unassembled WGS sequence"/>
</dbReference>
<dbReference type="OrthoDB" id="7655157at2"/>
<dbReference type="PANTHER" id="PTHR13802">
    <property type="entry name" value="MUCIN 4-RELATED"/>
    <property type="match status" value="1"/>
</dbReference>
<proteinExistence type="predicted"/>
<dbReference type="EC" id="3.4.24.40" evidence="3"/>
<dbReference type="GO" id="GO:0007160">
    <property type="term" value="P:cell-matrix adhesion"/>
    <property type="evidence" value="ECO:0007669"/>
    <property type="project" value="InterPro"/>
</dbReference>